<accession>A0A4U7B342</accession>
<dbReference type="Proteomes" id="UP000308133">
    <property type="component" value="Unassembled WGS sequence"/>
</dbReference>
<organism evidence="1 2">
    <name type="scientific">Elsinoe australis</name>
    <dbReference type="NCBI Taxonomy" id="40998"/>
    <lineage>
        <taxon>Eukaryota</taxon>
        <taxon>Fungi</taxon>
        <taxon>Dikarya</taxon>
        <taxon>Ascomycota</taxon>
        <taxon>Pezizomycotina</taxon>
        <taxon>Dothideomycetes</taxon>
        <taxon>Dothideomycetidae</taxon>
        <taxon>Myriangiales</taxon>
        <taxon>Elsinoaceae</taxon>
        <taxon>Elsinoe</taxon>
    </lineage>
</organism>
<name>A0A4U7B342_9PEZI</name>
<protein>
    <submittedName>
        <fullName evidence="1">Uncharacterized protein</fullName>
    </submittedName>
</protein>
<sequence length="206" mass="23529">MASLTLEVIKSVDLIDQFQSNMYVHEIIKRNKLKYLVGSIVVSAVLSMVLQENLVVSGVHEAGTIALFVGFQVFRELSHVVFHRRDFSKLWAVADAIHRDDRLKLAVYSYQRHPAQDVELNYDICSCIDEYRILQGFLTRASLQFRQLLSVAQAPSSRGNWAQLSLAFAELREEMQTHFVWITGVIKKCDQLEAATEARSLRTRDA</sequence>
<proteinExistence type="predicted"/>
<evidence type="ECO:0000313" key="2">
    <source>
        <dbReference type="Proteomes" id="UP000308133"/>
    </source>
</evidence>
<reference evidence="1 2" key="1">
    <citation type="submission" date="2018-02" db="EMBL/GenBank/DDBJ databases">
        <title>Draft genome sequences of Elsinoe sp., causing black scab on jojoba.</title>
        <authorList>
            <person name="Stodart B."/>
            <person name="Jeffress S."/>
            <person name="Ash G."/>
            <person name="Arun Chinnappa K."/>
        </authorList>
    </citation>
    <scope>NUCLEOTIDE SEQUENCE [LARGE SCALE GENOMIC DNA]</scope>
    <source>
        <strain evidence="1 2">Hillstone_2</strain>
    </source>
</reference>
<gene>
    <name evidence="1" type="ORF">C1H76_4608</name>
</gene>
<evidence type="ECO:0000313" key="1">
    <source>
        <dbReference type="EMBL" id="TKX23176.1"/>
    </source>
</evidence>
<comment type="caution">
    <text evidence="1">The sequence shown here is derived from an EMBL/GenBank/DDBJ whole genome shotgun (WGS) entry which is preliminary data.</text>
</comment>
<dbReference type="AlphaFoldDB" id="A0A4U7B342"/>
<dbReference type="EMBL" id="PTQR01000055">
    <property type="protein sequence ID" value="TKX23176.1"/>
    <property type="molecule type" value="Genomic_DNA"/>
</dbReference>